<keyword evidence="3" id="KW-1185">Reference proteome</keyword>
<evidence type="ECO:0000259" key="1">
    <source>
        <dbReference type="Pfam" id="PF08896"/>
    </source>
</evidence>
<dbReference type="EMBL" id="VJMG01000036">
    <property type="protein sequence ID" value="TRL38062.1"/>
    <property type="molecule type" value="Genomic_DNA"/>
</dbReference>
<name>A0A549T861_9HYPH</name>
<proteinExistence type="predicted"/>
<accession>A0A549T861</accession>
<evidence type="ECO:0000313" key="2">
    <source>
        <dbReference type="EMBL" id="TRL38062.1"/>
    </source>
</evidence>
<feature type="domain" description="DUF1842" evidence="1">
    <location>
        <begin position="30"/>
        <end position="143"/>
    </location>
</feature>
<gene>
    <name evidence="2" type="ORF">FNA46_13740</name>
</gene>
<dbReference type="AlphaFoldDB" id="A0A549T861"/>
<organism evidence="2 3">
    <name type="scientific">Rhizobium straminoryzae</name>
    <dbReference type="NCBI Taxonomy" id="1387186"/>
    <lineage>
        <taxon>Bacteria</taxon>
        <taxon>Pseudomonadati</taxon>
        <taxon>Pseudomonadota</taxon>
        <taxon>Alphaproteobacteria</taxon>
        <taxon>Hyphomicrobiales</taxon>
        <taxon>Rhizobiaceae</taxon>
        <taxon>Rhizobium/Agrobacterium group</taxon>
        <taxon>Rhizobium</taxon>
    </lineage>
</organism>
<dbReference type="Proteomes" id="UP000316801">
    <property type="component" value="Unassembled WGS sequence"/>
</dbReference>
<dbReference type="InterPro" id="IPR014992">
    <property type="entry name" value="DUF1842"/>
</dbReference>
<dbReference type="Pfam" id="PF08896">
    <property type="entry name" value="DUF1842"/>
    <property type="match status" value="1"/>
</dbReference>
<protein>
    <submittedName>
        <fullName evidence="2">DUF1842 domain-containing protein</fullName>
    </submittedName>
</protein>
<sequence length="169" mass="18246">MFGNLRHRKSYAIEKGGNFMAIEGVQKMGLFLLPLRSEGAPGAPVNTLSLTVYTPKSIVTGHSEVTQAVNPPLGISSHVTGTLIYETVMGPGSKVRIDLTGWPEIFWPSNAGVGPVIPENYSSIILLEPDFSGGEIIFQYRTALTGEWHQVRQKVVRTAAGHETVSKAA</sequence>
<reference evidence="2 3" key="1">
    <citation type="submission" date="2019-07" db="EMBL/GenBank/DDBJ databases">
        <title>Ln-dependent methylotrophs.</title>
        <authorList>
            <person name="Tani A."/>
        </authorList>
    </citation>
    <scope>NUCLEOTIDE SEQUENCE [LARGE SCALE GENOMIC DNA]</scope>
    <source>
        <strain evidence="2 3">SM12</strain>
    </source>
</reference>
<comment type="caution">
    <text evidence="2">The sequence shown here is derived from an EMBL/GenBank/DDBJ whole genome shotgun (WGS) entry which is preliminary data.</text>
</comment>
<evidence type="ECO:0000313" key="3">
    <source>
        <dbReference type="Proteomes" id="UP000316801"/>
    </source>
</evidence>